<reference evidence="3" key="1">
    <citation type="journal article" date="2019" name="Int. J. Syst. Evol. Microbiol.">
        <title>The Global Catalogue of Microorganisms (GCM) 10K type strain sequencing project: providing services to taxonomists for standard genome sequencing and annotation.</title>
        <authorList>
            <consortium name="The Broad Institute Genomics Platform"/>
            <consortium name="The Broad Institute Genome Sequencing Center for Infectious Disease"/>
            <person name="Wu L."/>
            <person name="Ma J."/>
        </authorList>
    </citation>
    <scope>NUCLEOTIDE SEQUENCE [LARGE SCALE GENOMIC DNA]</scope>
    <source>
        <strain evidence="3">CCUG 56331</strain>
    </source>
</reference>
<dbReference type="InterPro" id="IPR011059">
    <property type="entry name" value="Metal-dep_hydrolase_composite"/>
</dbReference>
<keyword evidence="3" id="KW-1185">Reference proteome</keyword>
<gene>
    <name evidence="2" type="ORF">ACFPOH_16800</name>
</gene>
<dbReference type="Pfam" id="PF07969">
    <property type="entry name" value="Amidohydro_3"/>
    <property type="match status" value="1"/>
</dbReference>
<dbReference type="Gene3D" id="3.10.310.70">
    <property type="match status" value="1"/>
</dbReference>
<dbReference type="InterPro" id="IPR013108">
    <property type="entry name" value="Amidohydro_3"/>
</dbReference>
<dbReference type="InterPro" id="IPR032466">
    <property type="entry name" value="Metal_Hydrolase"/>
</dbReference>
<dbReference type="GO" id="GO:0016787">
    <property type="term" value="F:hydrolase activity"/>
    <property type="evidence" value="ECO:0007669"/>
    <property type="project" value="UniProtKB-KW"/>
</dbReference>
<sequence length="543" mass="62535">MKKLLFIVLLLLCLIAVPYKGIGAEEIVQADLVIEYVRVFTMDKANEEAEAVAVKNGKFVYVGDREGVQAYKGPQTRVMYMDNRLMLPGFIDGHNAAYLKAEKMFWLDLSSFSTFEEYEKAIFSYRAQHPQLKQLCAVGWNQKVTEEAWGKSGKTPRDLIDQLVHDIPFVAFSAHRDELWVNSKTLEISGLDHIEHGLTETGEASGIIPGQFTDMVVQALPQPDFSVEQYKKALIKYQEDAARYGITAAFVPLGNHSENVLKAFDELDRKNLLTMTYELGIYVDPLKDLDQIELFKEWREIYQGKNYSVQTAKMNYTENAVWEKEKFLDMLDLLDREGFRIHVEAEKELHMIFEGFEYARVRNGKKNFKHVISHMPIVTNDDLTNFRKFRIIPSVQPAIFHQSIDAGKEDELKNWHRMKSYFEKGLPVSSFSNFPDGELNPLYGIETGMTRLHWNDEKSQKPLWPKESATLKQMLRSYTIYAARQIGREAQLGKIRVGMQADFIILDKNIFRVPPGEISEAKVILTYFKGKETYRDESEIGGQ</sequence>
<dbReference type="EC" id="3.5.-.-" evidence="2"/>
<comment type="caution">
    <text evidence="2">The sequence shown here is derived from an EMBL/GenBank/DDBJ whole genome shotgun (WGS) entry which is preliminary data.</text>
</comment>
<dbReference type="PANTHER" id="PTHR22642">
    <property type="entry name" value="IMIDAZOLONEPROPIONASE"/>
    <property type="match status" value="1"/>
</dbReference>
<dbReference type="SUPFAM" id="SSF51338">
    <property type="entry name" value="Composite domain of metallo-dependent hydrolases"/>
    <property type="match status" value="1"/>
</dbReference>
<dbReference type="RefSeq" id="WP_342580770.1">
    <property type="nucleotide sequence ID" value="NZ_JBHSNQ010000195.1"/>
</dbReference>
<keyword evidence="2" id="KW-0378">Hydrolase</keyword>
<dbReference type="EMBL" id="JBHSNQ010000195">
    <property type="protein sequence ID" value="MFC5543372.1"/>
    <property type="molecule type" value="Genomic_DNA"/>
</dbReference>
<dbReference type="Gene3D" id="3.20.20.140">
    <property type="entry name" value="Metal-dependent hydrolases"/>
    <property type="match status" value="1"/>
</dbReference>
<evidence type="ECO:0000313" key="3">
    <source>
        <dbReference type="Proteomes" id="UP001595978"/>
    </source>
</evidence>
<evidence type="ECO:0000259" key="1">
    <source>
        <dbReference type="Pfam" id="PF07969"/>
    </source>
</evidence>
<proteinExistence type="predicted"/>
<protein>
    <submittedName>
        <fullName evidence="2">Amidohydrolase</fullName>
        <ecNumber evidence="2">3.5.-.-</ecNumber>
    </submittedName>
</protein>
<dbReference type="Proteomes" id="UP001595978">
    <property type="component" value="Unassembled WGS sequence"/>
</dbReference>
<feature type="domain" description="Amidohydrolase 3" evidence="1">
    <location>
        <begin position="82"/>
        <end position="534"/>
    </location>
</feature>
<dbReference type="PANTHER" id="PTHR22642:SF2">
    <property type="entry name" value="PROTEIN LONG AFTER FAR-RED 3"/>
    <property type="match status" value="1"/>
</dbReference>
<name>A0ABW0REV6_9BACL</name>
<dbReference type="SUPFAM" id="SSF51556">
    <property type="entry name" value="Metallo-dependent hydrolases"/>
    <property type="match status" value="1"/>
</dbReference>
<accession>A0ABW0REV6</accession>
<dbReference type="Gene3D" id="2.30.40.10">
    <property type="entry name" value="Urease, subunit C, domain 1"/>
    <property type="match status" value="1"/>
</dbReference>
<evidence type="ECO:0000313" key="2">
    <source>
        <dbReference type="EMBL" id="MFC5543372.1"/>
    </source>
</evidence>
<organism evidence="2 3">
    <name type="scientific">Ureibacillus suwonensis</name>
    <dbReference type="NCBI Taxonomy" id="313007"/>
    <lineage>
        <taxon>Bacteria</taxon>
        <taxon>Bacillati</taxon>
        <taxon>Bacillota</taxon>
        <taxon>Bacilli</taxon>
        <taxon>Bacillales</taxon>
        <taxon>Caryophanaceae</taxon>
        <taxon>Ureibacillus</taxon>
    </lineage>
</organism>